<evidence type="ECO:0000313" key="2">
    <source>
        <dbReference type="EMBL" id="GFN92003.1"/>
    </source>
</evidence>
<gene>
    <name evidence="2" type="ORF">PoB_001850900</name>
</gene>
<sequence length="80" mass="8783">MPAASWKHVYVSCSNGQKKSQNHAARRQVRRRGVGGTVDSESARRFAGTLLWKNPTEASGIETLDLQIRSTVFTNVPQAA</sequence>
<dbReference type="AlphaFoldDB" id="A0AAV3ZDP0"/>
<feature type="compositionally biased region" description="Basic residues" evidence="1">
    <location>
        <begin position="20"/>
        <end position="33"/>
    </location>
</feature>
<reference evidence="2 3" key="1">
    <citation type="journal article" date="2021" name="Elife">
        <title>Chloroplast acquisition without the gene transfer in kleptoplastic sea slugs, Plakobranchus ocellatus.</title>
        <authorList>
            <person name="Maeda T."/>
            <person name="Takahashi S."/>
            <person name="Yoshida T."/>
            <person name="Shimamura S."/>
            <person name="Takaki Y."/>
            <person name="Nagai Y."/>
            <person name="Toyoda A."/>
            <person name="Suzuki Y."/>
            <person name="Arimoto A."/>
            <person name="Ishii H."/>
            <person name="Satoh N."/>
            <person name="Nishiyama T."/>
            <person name="Hasebe M."/>
            <person name="Maruyama T."/>
            <person name="Minagawa J."/>
            <person name="Obokata J."/>
            <person name="Shigenobu S."/>
        </authorList>
    </citation>
    <scope>NUCLEOTIDE SEQUENCE [LARGE SCALE GENOMIC DNA]</scope>
</reference>
<dbReference type="EMBL" id="BLXT01002217">
    <property type="protein sequence ID" value="GFN92003.1"/>
    <property type="molecule type" value="Genomic_DNA"/>
</dbReference>
<dbReference type="Proteomes" id="UP000735302">
    <property type="component" value="Unassembled WGS sequence"/>
</dbReference>
<comment type="caution">
    <text evidence="2">The sequence shown here is derived from an EMBL/GenBank/DDBJ whole genome shotgun (WGS) entry which is preliminary data.</text>
</comment>
<keyword evidence="3" id="KW-1185">Reference proteome</keyword>
<name>A0AAV3ZDP0_9GAST</name>
<evidence type="ECO:0000313" key="3">
    <source>
        <dbReference type="Proteomes" id="UP000735302"/>
    </source>
</evidence>
<organism evidence="2 3">
    <name type="scientific">Plakobranchus ocellatus</name>
    <dbReference type="NCBI Taxonomy" id="259542"/>
    <lineage>
        <taxon>Eukaryota</taxon>
        <taxon>Metazoa</taxon>
        <taxon>Spiralia</taxon>
        <taxon>Lophotrochozoa</taxon>
        <taxon>Mollusca</taxon>
        <taxon>Gastropoda</taxon>
        <taxon>Heterobranchia</taxon>
        <taxon>Euthyneura</taxon>
        <taxon>Panpulmonata</taxon>
        <taxon>Sacoglossa</taxon>
        <taxon>Placobranchoidea</taxon>
        <taxon>Plakobranchidae</taxon>
        <taxon>Plakobranchus</taxon>
    </lineage>
</organism>
<evidence type="ECO:0000256" key="1">
    <source>
        <dbReference type="SAM" id="MobiDB-lite"/>
    </source>
</evidence>
<feature type="region of interest" description="Disordered" evidence="1">
    <location>
        <begin position="15"/>
        <end position="37"/>
    </location>
</feature>
<proteinExistence type="predicted"/>
<protein>
    <submittedName>
        <fullName evidence="2">Uncharacterized protein</fullName>
    </submittedName>
</protein>
<accession>A0AAV3ZDP0</accession>